<feature type="chain" id="PRO_5042209673" evidence="2">
    <location>
        <begin position="17"/>
        <end position="244"/>
    </location>
</feature>
<protein>
    <submittedName>
        <fullName evidence="3">Uncharacterized protein</fullName>
    </submittedName>
</protein>
<dbReference type="AlphaFoldDB" id="A0AAD7FXE7"/>
<keyword evidence="4" id="KW-1185">Reference proteome</keyword>
<evidence type="ECO:0000313" key="3">
    <source>
        <dbReference type="EMBL" id="KAJ7644434.1"/>
    </source>
</evidence>
<keyword evidence="2" id="KW-0732">Signal</keyword>
<feature type="signal peptide" evidence="2">
    <location>
        <begin position="1"/>
        <end position="16"/>
    </location>
</feature>
<evidence type="ECO:0000256" key="1">
    <source>
        <dbReference type="SAM" id="MobiDB-lite"/>
    </source>
</evidence>
<sequence>MLSASSCLVILCPVQSLSPKAVTFGDQIVDPEVGMISSVAEAIRPAGSPSKFPLTPLTPPPGQSEYDDAGANDSRKFHKVNKRTVHYCGAGSLLSTFKQDTTSSVDLCLGETTDEQLPLLAHIRSTLALVWQKGLEFSLAREVEAAALAHLEAAVASKDADAGENTVAGVPAAGVEWWERVGSYVPGSFSLSRLSWTFTYTISMYQDQCGTDRLDIATLAVPIPDKRTLDTHSSILVGSRFLYK</sequence>
<evidence type="ECO:0000313" key="4">
    <source>
        <dbReference type="Proteomes" id="UP001221142"/>
    </source>
</evidence>
<gene>
    <name evidence="3" type="ORF">FB45DRAFT_1115726</name>
</gene>
<dbReference type="EMBL" id="JARKIF010000003">
    <property type="protein sequence ID" value="KAJ7644434.1"/>
    <property type="molecule type" value="Genomic_DNA"/>
</dbReference>
<name>A0AAD7FXE7_9AGAR</name>
<dbReference type="Proteomes" id="UP001221142">
    <property type="component" value="Unassembled WGS sequence"/>
</dbReference>
<accession>A0AAD7FXE7</accession>
<reference evidence="3" key="1">
    <citation type="submission" date="2023-03" db="EMBL/GenBank/DDBJ databases">
        <title>Massive genome expansion in bonnet fungi (Mycena s.s.) driven by repeated elements and novel gene families across ecological guilds.</title>
        <authorList>
            <consortium name="Lawrence Berkeley National Laboratory"/>
            <person name="Harder C.B."/>
            <person name="Miyauchi S."/>
            <person name="Viragh M."/>
            <person name="Kuo A."/>
            <person name="Thoen E."/>
            <person name="Andreopoulos B."/>
            <person name="Lu D."/>
            <person name="Skrede I."/>
            <person name="Drula E."/>
            <person name="Henrissat B."/>
            <person name="Morin E."/>
            <person name="Kohler A."/>
            <person name="Barry K."/>
            <person name="LaButti K."/>
            <person name="Morin E."/>
            <person name="Salamov A."/>
            <person name="Lipzen A."/>
            <person name="Mereny Z."/>
            <person name="Hegedus B."/>
            <person name="Baldrian P."/>
            <person name="Stursova M."/>
            <person name="Weitz H."/>
            <person name="Taylor A."/>
            <person name="Grigoriev I.V."/>
            <person name="Nagy L.G."/>
            <person name="Martin F."/>
            <person name="Kauserud H."/>
        </authorList>
    </citation>
    <scope>NUCLEOTIDE SEQUENCE</scope>
    <source>
        <strain evidence="3">9284</strain>
    </source>
</reference>
<proteinExistence type="predicted"/>
<feature type="region of interest" description="Disordered" evidence="1">
    <location>
        <begin position="50"/>
        <end position="72"/>
    </location>
</feature>
<evidence type="ECO:0000256" key="2">
    <source>
        <dbReference type="SAM" id="SignalP"/>
    </source>
</evidence>
<organism evidence="3 4">
    <name type="scientific">Roridomyces roridus</name>
    <dbReference type="NCBI Taxonomy" id="1738132"/>
    <lineage>
        <taxon>Eukaryota</taxon>
        <taxon>Fungi</taxon>
        <taxon>Dikarya</taxon>
        <taxon>Basidiomycota</taxon>
        <taxon>Agaricomycotina</taxon>
        <taxon>Agaricomycetes</taxon>
        <taxon>Agaricomycetidae</taxon>
        <taxon>Agaricales</taxon>
        <taxon>Marasmiineae</taxon>
        <taxon>Mycenaceae</taxon>
        <taxon>Roridomyces</taxon>
    </lineage>
</organism>
<comment type="caution">
    <text evidence="3">The sequence shown here is derived from an EMBL/GenBank/DDBJ whole genome shotgun (WGS) entry which is preliminary data.</text>
</comment>